<reference evidence="1 2" key="1">
    <citation type="submission" date="2021-06" db="EMBL/GenBank/DDBJ databases">
        <authorList>
            <person name="Sun Q."/>
            <person name="Li D."/>
        </authorList>
    </citation>
    <scope>NUCLEOTIDE SEQUENCE [LARGE SCALE GENOMIC DNA]</scope>
    <source>
        <strain evidence="1 2">MSJ-2</strain>
    </source>
</reference>
<accession>A0ABS6FAC5</accession>
<organism evidence="1 2">
    <name type="scientific">Dysosmobacter acutus</name>
    <dbReference type="NCBI Taxonomy" id="2841504"/>
    <lineage>
        <taxon>Bacteria</taxon>
        <taxon>Bacillati</taxon>
        <taxon>Bacillota</taxon>
        <taxon>Clostridia</taxon>
        <taxon>Eubacteriales</taxon>
        <taxon>Oscillospiraceae</taxon>
        <taxon>Dysosmobacter</taxon>
    </lineage>
</organism>
<proteinExistence type="predicted"/>
<sequence>MKKLQCAICGGALVMQDGMAVCESCGMKFSKEEVKKMVVELSGPIQIDGEVKVTGVEDADALYRRAKDAERIGELEAAYDTYSNATRKYPGDGRMWLGKATVRVKIKLGECEKELLEYPATGDNDKCYYPYIFDNSFGDLKWCDEIEKYYKRAQSLGGVADEAQQGLLWFQNQKESVIQKYKDKKRKRDTYYYWEKANAEFLNTFPSIFAKEYALAFLLKLDVKKGRHEIITETGLRKLSSEFDMIESFEGVQGSKIRFNYHYSGSRRYAGRTTHYSGSRSGSIDLPEGMTIQGDIRPMMDGFTYKTGLFGGKKTYSYADDPDKDKGPTFDE</sequence>
<name>A0ABS6FAC5_9FIRM</name>
<dbReference type="EMBL" id="JAHLQN010000001">
    <property type="protein sequence ID" value="MBU5627243.1"/>
    <property type="molecule type" value="Genomic_DNA"/>
</dbReference>
<keyword evidence="2" id="KW-1185">Reference proteome</keyword>
<evidence type="ECO:0000313" key="2">
    <source>
        <dbReference type="Proteomes" id="UP000787672"/>
    </source>
</evidence>
<gene>
    <name evidence="1" type="ORF">KQI82_10020</name>
</gene>
<protein>
    <recommendedName>
        <fullName evidence="3">DUF4428 domain-containing protein</fullName>
    </recommendedName>
</protein>
<comment type="caution">
    <text evidence="1">The sequence shown here is derived from an EMBL/GenBank/DDBJ whole genome shotgun (WGS) entry which is preliminary data.</text>
</comment>
<dbReference type="Proteomes" id="UP000787672">
    <property type="component" value="Unassembled WGS sequence"/>
</dbReference>
<evidence type="ECO:0000313" key="1">
    <source>
        <dbReference type="EMBL" id="MBU5627243.1"/>
    </source>
</evidence>
<evidence type="ECO:0008006" key="3">
    <source>
        <dbReference type="Google" id="ProtNLM"/>
    </source>
</evidence>
<dbReference type="RefSeq" id="WP_216632619.1">
    <property type="nucleotide sequence ID" value="NZ_JAHLQN010000001.1"/>
</dbReference>